<feature type="compositionally biased region" description="Basic and acidic residues" evidence="1">
    <location>
        <begin position="50"/>
        <end position="68"/>
    </location>
</feature>
<feature type="transmembrane region" description="Helical" evidence="2">
    <location>
        <begin position="155"/>
        <end position="175"/>
    </location>
</feature>
<dbReference type="InterPro" id="IPR011009">
    <property type="entry name" value="Kinase-like_dom_sf"/>
</dbReference>
<dbReference type="InterPro" id="IPR052402">
    <property type="entry name" value="ADCK_kinase"/>
</dbReference>
<dbReference type="Pfam" id="PF03109">
    <property type="entry name" value="ABC1"/>
    <property type="match status" value="2"/>
</dbReference>
<sequence>MGKSIGKGCARRRLFYLFTLGALCRRGDGSLETTHSFHASSSKPSSSSAWKEHEAEQHPLRRQQREPQIRPASAVGKCNSPSSMKSTTSSLPSRGGAGRAASPTGAPVHVQDTDMKKLLKRGQLQATGFDKEKDHEASMDGSGDSPSRFALVRRGLYLLYLFSAAILTALLALVSERFRSPYWYRMITCAISQAGAAFIKWGQWASARPDIFPEEFCSTLAMLHSFAPTHSFAFTKQAIEEAFARPLEEVFEAFDPDPIASGSIAQVHAAVMKGRRVAVKVRHPGVAAQIEIDFRVMKKVASLADMIPALKFLNLGHSMEQFSHTLASQTKLDVEGRHLLLLNHNFRKWRSSLRFPEPLVLSEGVLVESWEEGVIISDFIARYSRWRELEAQGCQMCGQVFGAYTHLRLFIQDTLLLPIKPLVDAWKMDAARKRMEAEKAADVQAEAVAEEAVAGRPVEGQGDAAASLAELKIAKNRRRAPLSVELAHFIVSTGEDLYLKMLLVDNLMHADLHPGNILIHVNRNGRPVLTLVDAGMVAKLSDVERANFIGLLESMGRGDGARAARHVLGFSLTQTCVGEDATAFEQEMREVFALHCRGYNTDVSIGVVLREVLALVRKFHVRVDVNYATLLINLLCLEGMAAALLPSYNILDRAKPLLVPHSNKLLRPFFRRIYPLLLGFKRRGESALFNLLKKTGNVQQPHAPLAIGSGSDDSSTEDSPSFLPADRHAPRIKSPVG</sequence>
<dbReference type="EMBL" id="SDOX01000002">
    <property type="protein sequence ID" value="TFJ88058.1"/>
    <property type="molecule type" value="Genomic_DNA"/>
</dbReference>
<evidence type="ECO:0000256" key="2">
    <source>
        <dbReference type="SAM" id="Phobius"/>
    </source>
</evidence>
<dbReference type="SUPFAM" id="SSF56112">
    <property type="entry name" value="Protein kinase-like (PK-like)"/>
    <property type="match status" value="1"/>
</dbReference>
<evidence type="ECO:0000256" key="1">
    <source>
        <dbReference type="SAM" id="MobiDB-lite"/>
    </source>
</evidence>
<dbReference type="Proteomes" id="UP000355283">
    <property type="component" value="Unassembled WGS sequence"/>
</dbReference>
<protein>
    <recommendedName>
        <fullName evidence="3">ABC1 atypical kinase-like domain-containing protein</fullName>
    </recommendedName>
</protein>
<feature type="compositionally biased region" description="Low complexity" evidence="1">
    <location>
        <begin position="36"/>
        <end position="48"/>
    </location>
</feature>
<dbReference type="AlphaFoldDB" id="A0A4D9DGT9"/>
<feature type="region of interest" description="Disordered" evidence="1">
    <location>
        <begin position="33"/>
        <end position="109"/>
    </location>
</feature>
<accession>A0A4D9DGT9</accession>
<feature type="compositionally biased region" description="Low complexity" evidence="1">
    <location>
        <begin position="80"/>
        <end position="93"/>
    </location>
</feature>
<reference evidence="4 5" key="1">
    <citation type="submission" date="2019-01" db="EMBL/GenBank/DDBJ databases">
        <title>Nuclear Genome Assembly of the Microalgal Biofuel strain Nannochloropsis salina CCMP1776.</title>
        <authorList>
            <person name="Hovde B."/>
        </authorList>
    </citation>
    <scope>NUCLEOTIDE SEQUENCE [LARGE SCALE GENOMIC DNA]</scope>
    <source>
        <strain evidence="4 5">CCMP1776</strain>
    </source>
</reference>
<dbReference type="OrthoDB" id="1290869at2759"/>
<organism evidence="4 5">
    <name type="scientific">Nannochloropsis salina CCMP1776</name>
    <dbReference type="NCBI Taxonomy" id="1027361"/>
    <lineage>
        <taxon>Eukaryota</taxon>
        <taxon>Sar</taxon>
        <taxon>Stramenopiles</taxon>
        <taxon>Ochrophyta</taxon>
        <taxon>Eustigmatophyceae</taxon>
        <taxon>Eustigmatales</taxon>
        <taxon>Monodopsidaceae</taxon>
        <taxon>Microchloropsis</taxon>
        <taxon>Microchloropsis salina</taxon>
    </lineage>
</organism>
<dbReference type="PANTHER" id="PTHR45890:SF1">
    <property type="entry name" value="AARF DOMAIN CONTAINING KINASE 2"/>
    <property type="match status" value="1"/>
</dbReference>
<feature type="region of interest" description="Disordered" evidence="1">
    <location>
        <begin position="702"/>
        <end position="737"/>
    </location>
</feature>
<dbReference type="InterPro" id="IPR004147">
    <property type="entry name" value="ABC1_dom"/>
</dbReference>
<keyword evidence="2" id="KW-0812">Transmembrane</keyword>
<feature type="domain" description="ABC1 atypical kinase-like" evidence="3">
    <location>
        <begin position="489"/>
        <end position="564"/>
    </location>
</feature>
<feature type="compositionally biased region" description="Low complexity" evidence="1">
    <location>
        <begin position="709"/>
        <end position="721"/>
    </location>
</feature>
<evidence type="ECO:0000313" key="5">
    <source>
        <dbReference type="Proteomes" id="UP000355283"/>
    </source>
</evidence>
<proteinExistence type="predicted"/>
<comment type="caution">
    <text evidence="4">The sequence shown here is derived from an EMBL/GenBank/DDBJ whole genome shotgun (WGS) entry which is preliminary data.</text>
</comment>
<dbReference type="PANTHER" id="PTHR45890">
    <property type="entry name" value="AARF DOMAIN CONTAINING KINASE 2 (PREDICTED)"/>
    <property type="match status" value="1"/>
</dbReference>
<gene>
    <name evidence="4" type="ORF">NSK_000412</name>
</gene>
<keyword evidence="2" id="KW-1133">Transmembrane helix</keyword>
<feature type="domain" description="ABC1 atypical kinase-like" evidence="3">
    <location>
        <begin position="223"/>
        <end position="379"/>
    </location>
</feature>
<evidence type="ECO:0000259" key="3">
    <source>
        <dbReference type="Pfam" id="PF03109"/>
    </source>
</evidence>
<keyword evidence="2" id="KW-0472">Membrane</keyword>
<name>A0A4D9DGT9_9STRA</name>
<keyword evidence="5" id="KW-1185">Reference proteome</keyword>
<evidence type="ECO:0000313" key="4">
    <source>
        <dbReference type="EMBL" id="TFJ88058.1"/>
    </source>
</evidence>